<gene>
    <name evidence="10" type="ORF">Pmani_027293</name>
</gene>
<accession>A0AAE1P1Q6</accession>
<dbReference type="EMBL" id="JAWZYT010003042">
    <property type="protein sequence ID" value="KAK4300510.1"/>
    <property type="molecule type" value="Genomic_DNA"/>
</dbReference>
<keyword evidence="11" id="KW-1185">Reference proteome</keyword>
<evidence type="ECO:0000256" key="5">
    <source>
        <dbReference type="ARBA" id="ARBA00022833"/>
    </source>
</evidence>
<keyword evidence="6" id="KW-0539">Nucleus</keyword>
<comment type="subcellular location">
    <subcellularLocation>
        <location evidence="1">Nucleus</location>
    </subcellularLocation>
</comment>
<comment type="caution">
    <text evidence="10">The sequence shown here is derived from an EMBL/GenBank/DDBJ whole genome shotgun (WGS) entry which is preliminary data.</text>
</comment>
<dbReference type="PANTHER" id="PTHR24394">
    <property type="entry name" value="ZINC FINGER PROTEIN"/>
    <property type="match status" value="1"/>
</dbReference>
<dbReference type="PANTHER" id="PTHR24394:SF29">
    <property type="entry name" value="MYONEURIN"/>
    <property type="match status" value="1"/>
</dbReference>
<evidence type="ECO:0000313" key="10">
    <source>
        <dbReference type="EMBL" id="KAK4300510.1"/>
    </source>
</evidence>
<dbReference type="GO" id="GO:0000981">
    <property type="term" value="F:DNA-binding transcription factor activity, RNA polymerase II-specific"/>
    <property type="evidence" value="ECO:0007669"/>
    <property type="project" value="TreeGrafter"/>
</dbReference>
<evidence type="ECO:0000256" key="7">
    <source>
        <dbReference type="PROSITE-ProRule" id="PRU00042"/>
    </source>
</evidence>
<feature type="domain" description="C2H2-type" evidence="9">
    <location>
        <begin position="76"/>
        <end position="103"/>
    </location>
</feature>
<reference evidence="10" key="1">
    <citation type="submission" date="2023-11" db="EMBL/GenBank/DDBJ databases">
        <title>Genome assemblies of two species of porcelain crab, Petrolisthes cinctipes and Petrolisthes manimaculis (Anomura: Porcellanidae).</title>
        <authorList>
            <person name="Angst P."/>
        </authorList>
    </citation>
    <scope>NUCLEOTIDE SEQUENCE</scope>
    <source>
        <strain evidence="10">PB745_02</strain>
        <tissue evidence="10">Gill</tissue>
    </source>
</reference>
<organism evidence="10 11">
    <name type="scientific">Petrolisthes manimaculis</name>
    <dbReference type="NCBI Taxonomy" id="1843537"/>
    <lineage>
        <taxon>Eukaryota</taxon>
        <taxon>Metazoa</taxon>
        <taxon>Ecdysozoa</taxon>
        <taxon>Arthropoda</taxon>
        <taxon>Crustacea</taxon>
        <taxon>Multicrustacea</taxon>
        <taxon>Malacostraca</taxon>
        <taxon>Eumalacostraca</taxon>
        <taxon>Eucarida</taxon>
        <taxon>Decapoda</taxon>
        <taxon>Pleocyemata</taxon>
        <taxon>Anomura</taxon>
        <taxon>Galatheoidea</taxon>
        <taxon>Porcellanidae</taxon>
        <taxon>Petrolisthes</taxon>
    </lineage>
</organism>
<dbReference type="Gene3D" id="3.30.160.60">
    <property type="entry name" value="Classic Zinc Finger"/>
    <property type="match status" value="3"/>
</dbReference>
<evidence type="ECO:0000256" key="6">
    <source>
        <dbReference type="ARBA" id="ARBA00023242"/>
    </source>
</evidence>
<dbReference type="PROSITE" id="PS50157">
    <property type="entry name" value="ZINC_FINGER_C2H2_2"/>
    <property type="match status" value="2"/>
</dbReference>
<proteinExistence type="predicted"/>
<dbReference type="AlphaFoldDB" id="A0AAE1P1Q6"/>
<dbReference type="GO" id="GO:0005634">
    <property type="term" value="C:nucleus"/>
    <property type="evidence" value="ECO:0007669"/>
    <property type="project" value="UniProtKB-SubCell"/>
</dbReference>
<dbReference type="InterPro" id="IPR013087">
    <property type="entry name" value="Znf_C2H2_type"/>
</dbReference>
<sequence length="135" mass="15624">MRTQQRQTEKEETRTRKRGKQGRKVKEELYLDAAVCPLQRSVATMLGNVCGLCGRSLSSTSSLERHLRYHRGERRYACAHCPYRAVARDKLVRHLHIHTGHRPHRCHLCPFAAIQATDLRKHIRSKHPTEAITLP</sequence>
<dbReference type="PROSITE" id="PS00028">
    <property type="entry name" value="ZINC_FINGER_C2H2_1"/>
    <property type="match status" value="1"/>
</dbReference>
<evidence type="ECO:0000256" key="4">
    <source>
        <dbReference type="ARBA" id="ARBA00022771"/>
    </source>
</evidence>
<evidence type="ECO:0000256" key="8">
    <source>
        <dbReference type="SAM" id="MobiDB-lite"/>
    </source>
</evidence>
<evidence type="ECO:0000313" key="11">
    <source>
        <dbReference type="Proteomes" id="UP001292094"/>
    </source>
</evidence>
<keyword evidence="5" id="KW-0862">Zinc</keyword>
<dbReference type="SUPFAM" id="SSF57667">
    <property type="entry name" value="beta-beta-alpha zinc fingers"/>
    <property type="match status" value="2"/>
</dbReference>
<feature type="region of interest" description="Disordered" evidence="8">
    <location>
        <begin position="1"/>
        <end position="21"/>
    </location>
</feature>
<protein>
    <recommendedName>
        <fullName evidence="9">C2H2-type domain-containing protein</fullName>
    </recommendedName>
</protein>
<evidence type="ECO:0000256" key="1">
    <source>
        <dbReference type="ARBA" id="ARBA00004123"/>
    </source>
</evidence>
<dbReference type="InterPro" id="IPR036236">
    <property type="entry name" value="Znf_C2H2_sf"/>
</dbReference>
<dbReference type="Proteomes" id="UP001292094">
    <property type="component" value="Unassembled WGS sequence"/>
</dbReference>
<keyword evidence="2" id="KW-0479">Metal-binding</keyword>
<dbReference type="Pfam" id="PF00096">
    <property type="entry name" value="zf-C2H2"/>
    <property type="match status" value="2"/>
</dbReference>
<evidence type="ECO:0000256" key="2">
    <source>
        <dbReference type="ARBA" id="ARBA00022723"/>
    </source>
</evidence>
<evidence type="ECO:0000256" key="3">
    <source>
        <dbReference type="ARBA" id="ARBA00022737"/>
    </source>
</evidence>
<dbReference type="GO" id="GO:0008270">
    <property type="term" value="F:zinc ion binding"/>
    <property type="evidence" value="ECO:0007669"/>
    <property type="project" value="UniProtKB-KW"/>
</dbReference>
<keyword evidence="3" id="KW-0677">Repeat</keyword>
<evidence type="ECO:0000259" key="9">
    <source>
        <dbReference type="PROSITE" id="PS50157"/>
    </source>
</evidence>
<feature type="domain" description="C2H2-type" evidence="9">
    <location>
        <begin position="48"/>
        <end position="75"/>
    </location>
</feature>
<name>A0AAE1P1Q6_9EUCA</name>
<keyword evidence="4 7" id="KW-0863">Zinc-finger</keyword>
<dbReference type="SMART" id="SM00355">
    <property type="entry name" value="ZnF_C2H2"/>
    <property type="match status" value="3"/>
</dbReference>